<dbReference type="PATRIC" id="fig|2198.3.peg.2079"/>
<dbReference type="EMBL" id="LGHE01000013">
    <property type="protein sequence ID" value="KUL05435.1"/>
    <property type="molecule type" value="Genomic_DNA"/>
</dbReference>
<name>A0A101GS11_9EURY</name>
<dbReference type="AlphaFoldDB" id="A0A101GS11"/>
<sequence length="122" mass="13344">MKDLLTVLLDIEKRAWEAVDRRDVEFYREYLAPEALVVSPPGVLDREGILRDIVQNPHELPAYTIADPKVVPLGEAGAVLAYTVSLGGQTLFVSTVYARSDGRWRAAFHQRTPAAPGAGGVD</sequence>
<evidence type="ECO:0000259" key="1">
    <source>
        <dbReference type="Pfam" id="PF14534"/>
    </source>
</evidence>
<dbReference type="Pfam" id="PF14534">
    <property type="entry name" value="DUF4440"/>
    <property type="match status" value="1"/>
</dbReference>
<dbReference type="Gene3D" id="3.10.450.50">
    <property type="match status" value="1"/>
</dbReference>
<evidence type="ECO:0000313" key="2">
    <source>
        <dbReference type="EMBL" id="KUK63586.1"/>
    </source>
</evidence>
<comment type="caution">
    <text evidence="2">The sequence shown here is derived from an EMBL/GenBank/DDBJ whole genome shotgun (WGS) entry which is preliminary data.</text>
</comment>
<feature type="domain" description="DUF4440" evidence="1">
    <location>
        <begin position="9"/>
        <end position="105"/>
    </location>
</feature>
<dbReference type="SUPFAM" id="SSF54427">
    <property type="entry name" value="NTF2-like"/>
    <property type="match status" value="1"/>
</dbReference>
<evidence type="ECO:0000313" key="4">
    <source>
        <dbReference type="Proteomes" id="UP000054323"/>
    </source>
</evidence>
<accession>A0A101GS11</accession>
<evidence type="ECO:0000313" key="3">
    <source>
        <dbReference type="EMBL" id="KUL05435.1"/>
    </source>
</evidence>
<dbReference type="InterPro" id="IPR027843">
    <property type="entry name" value="DUF4440"/>
</dbReference>
<evidence type="ECO:0000313" key="5">
    <source>
        <dbReference type="Proteomes" id="UP000054598"/>
    </source>
</evidence>
<gene>
    <name evidence="2" type="ORF">XD82_0223</name>
    <name evidence="3" type="ORF">XE10_0214</name>
</gene>
<protein>
    <recommendedName>
        <fullName evidence="1">DUF4440 domain-containing protein</fullName>
    </recommendedName>
</protein>
<dbReference type="Proteomes" id="UP000054323">
    <property type="component" value="Unassembled WGS sequence"/>
</dbReference>
<proteinExistence type="predicted"/>
<dbReference type="InterPro" id="IPR032710">
    <property type="entry name" value="NTF2-like_dom_sf"/>
</dbReference>
<reference evidence="2" key="1">
    <citation type="journal article" date="2015" name="MBio">
        <title>Genome-resolved metagenomic analysis reveals roles for candidate phyla and other microbial community members in biogeochemical transformations in oil reservoirs.</title>
        <authorList>
            <person name="Hu P."/>
            <person name="Tom L."/>
            <person name="Singh A."/>
            <person name="Thomas B.C."/>
            <person name="Baker B.J."/>
            <person name="Piceno Y.M."/>
            <person name="Andersen G.L."/>
            <person name="Banfield J.F."/>
        </authorList>
    </citation>
    <scope>NUCLEOTIDE SEQUENCE [LARGE SCALE GENOMIC DNA]</scope>
    <source>
        <strain evidence="2">62_101</strain>
        <strain evidence="3">63_41</strain>
    </source>
</reference>
<organism evidence="2 4">
    <name type="scientific">Methanoculleus marisnigri</name>
    <dbReference type="NCBI Taxonomy" id="2198"/>
    <lineage>
        <taxon>Archaea</taxon>
        <taxon>Methanobacteriati</taxon>
        <taxon>Methanobacteriota</taxon>
        <taxon>Stenosarchaea group</taxon>
        <taxon>Methanomicrobia</taxon>
        <taxon>Methanomicrobiales</taxon>
        <taxon>Methanomicrobiaceae</taxon>
        <taxon>Methanoculleus</taxon>
    </lineage>
</organism>
<dbReference type="EMBL" id="LGGD01000015">
    <property type="protein sequence ID" value="KUK63586.1"/>
    <property type="molecule type" value="Genomic_DNA"/>
</dbReference>
<reference evidence="4 5" key="2">
    <citation type="journal article" date="2015" name="MBio">
        <title>Genome-Resolved Metagenomic Analysis Reveals Roles for Candidate Phyla and Other Microbial Community Members in Biogeochemical Transformations in Oil Reservoirs.</title>
        <authorList>
            <person name="Hu P."/>
            <person name="Tom L."/>
            <person name="Singh A."/>
            <person name="Thomas B.C."/>
            <person name="Baker B.J."/>
            <person name="Piceno Y.M."/>
            <person name="Andersen G.L."/>
            <person name="Banfield J.F."/>
        </authorList>
    </citation>
    <scope>NUCLEOTIDE SEQUENCE [LARGE SCALE GENOMIC DNA]</scope>
</reference>
<dbReference type="Proteomes" id="UP000054598">
    <property type="component" value="Unassembled WGS sequence"/>
</dbReference>